<dbReference type="AlphaFoldDB" id="A0A9D2F6S8"/>
<feature type="domain" description="DUF6933" evidence="1">
    <location>
        <begin position="3"/>
        <end position="162"/>
    </location>
</feature>
<evidence type="ECO:0000313" key="2">
    <source>
        <dbReference type="EMBL" id="HIZ52816.1"/>
    </source>
</evidence>
<evidence type="ECO:0000313" key="3">
    <source>
        <dbReference type="Proteomes" id="UP000824063"/>
    </source>
</evidence>
<dbReference type="InterPro" id="IPR053864">
    <property type="entry name" value="DUF6933"/>
</dbReference>
<accession>A0A9D2F6S8</accession>
<organism evidence="2 3">
    <name type="scientific">Candidatus Enterococcus avicola</name>
    <dbReference type="NCBI Taxonomy" id="2838561"/>
    <lineage>
        <taxon>Bacteria</taxon>
        <taxon>Bacillati</taxon>
        <taxon>Bacillota</taxon>
        <taxon>Bacilli</taxon>
        <taxon>Lactobacillales</taxon>
        <taxon>Enterococcaceae</taxon>
        <taxon>Enterococcus</taxon>
    </lineage>
</organism>
<gene>
    <name evidence="2" type="ORF">IAA20_02605</name>
</gene>
<proteinExistence type="predicted"/>
<comment type="caution">
    <text evidence="2">The sequence shown here is derived from an EMBL/GenBank/DDBJ whole genome shotgun (WGS) entry which is preliminary data.</text>
</comment>
<protein>
    <recommendedName>
        <fullName evidence="1">DUF6933 domain-containing protein</fullName>
    </recommendedName>
</protein>
<name>A0A9D2F6S8_9ENTE</name>
<sequence>MIINPTKKTLPLFSSLPKTKDSKWGKAYSTVNPLFSWHANYYNVNRKKILLLVNDLTMISIVISDVNAQRKKELDGLIREGIQTVLKDAGASKQEIQRYFELAGEIEINAGFNRQVTGVTTRLIEVLSDDAPIDFSNPLQYHLMTYLSQYGISKLPHFHPQDELKAVLKEGFEVLTVKESDLPVAKKKENPVIDVTWKDFKTWETGKSLNPWNPRYEKRMEELIENNQLVLTAFEKYLSEDLGLSKKVVNRHVENTLFYINEFLVYRFLRTPTSDFSDTIDYLSDFVPRKMWIDSPAGIQRVGASLKKFFDFLHVANVIDQKQLKDAKEEIAVGVELGSNQLEMTSWNW</sequence>
<dbReference type="Proteomes" id="UP000824063">
    <property type="component" value="Unassembled WGS sequence"/>
</dbReference>
<evidence type="ECO:0000259" key="1">
    <source>
        <dbReference type="Pfam" id="PF22016"/>
    </source>
</evidence>
<dbReference type="Pfam" id="PF22016">
    <property type="entry name" value="DUF6933"/>
    <property type="match status" value="1"/>
</dbReference>
<reference evidence="2" key="1">
    <citation type="journal article" date="2021" name="PeerJ">
        <title>Extensive microbial diversity within the chicken gut microbiome revealed by metagenomics and culture.</title>
        <authorList>
            <person name="Gilroy R."/>
            <person name="Ravi A."/>
            <person name="Getino M."/>
            <person name="Pursley I."/>
            <person name="Horton D.L."/>
            <person name="Alikhan N.F."/>
            <person name="Baker D."/>
            <person name="Gharbi K."/>
            <person name="Hall N."/>
            <person name="Watson M."/>
            <person name="Adriaenssens E.M."/>
            <person name="Foster-Nyarko E."/>
            <person name="Jarju S."/>
            <person name="Secka A."/>
            <person name="Antonio M."/>
            <person name="Oren A."/>
            <person name="Chaudhuri R.R."/>
            <person name="La Ragione R."/>
            <person name="Hildebrand F."/>
            <person name="Pallen M.J."/>
        </authorList>
    </citation>
    <scope>NUCLEOTIDE SEQUENCE</scope>
    <source>
        <strain evidence="2">CHK172-16539</strain>
    </source>
</reference>
<reference evidence="2" key="2">
    <citation type="submission" date="2021-04" db="EMBL/GenBank/DDBJ databases">
        <authorList>
            <person name="Gilroy R."/>
        </authorList>
    </citation>
    <scope>NUCLEOTIDE SEQUENCE</scope>
    <source>
        <strain evidence="2">CHK172-16539</strain>
    </source>
</reference>
<dbReference type="EMBL" id="DXBN01000060">
    <property type="protein sequence ID" value="HIZ52816.1"/>
    <property type="molecule type" value="Genomic_DNA"/>
</dbReference>